<feature type="compositionally biased region" description="Polar residues" evidence="1">
    <location>
        <begin position="204"/>
        <end position="224"/>
    </location>
</feature>
<organism evidence="2 3">
    <name type="scientific">Linnemannia exigua</name>
    <dbReference type="NCBI Taxonomy" id="604196"/>
    <lineage>
        <taxon>Eukaryota</taxon>
        <taxon>Fungi</taxon>
        <taxon>Fungi incertae sedis</taxon>
        <taxon>Mucoromycota</taxon>
        <taxon>Mortierellomycotina</taxon>
        <taxon>Mortierellomycetes</taxon>
        <taxon>Mortierellales</taxon>
        <taxon>Mortierellaceae</taxon>
        <taxon>Linnemannia</taxon>
    </lineage>
</organism>
<evidence type="ECO:0000256" key="1">
    <source>
        <dbReference type="SAM" id="MobiDB-lite"/>
    </source>
</evidence>
<comment type="caution">
    <text evidence="2">The sequence shown here is derived from an EMBL/GenBank/DDBJ whole genome shotgun (WGS) entry which is preliminary data.</text>
</comment>
<name>A0AAD4D5R3_9FUNG</name>
<feature type="region of interest" description="Disordered" evidence="1">
    <location>
        <begin position="200"/>
        <end position="248"/>
    </location>
</feature>
<evidence type="ECO:0000313" key="3">
    <source>
        <dbReference type="Proteomes" id="UP001194580"/>
    </source>
</evidence>
<reference evidence="2" key="1">
    <citation type="journal article" date="2020" name="Fungal Divers.">
        <title>Resolving the Mortierellaceae phylogeny through synthesis of multi-gene phylogenetics and phylogenomics.</title>
        <authorList>
            <person name="Vandepol N."/>
            <person name="Liber J."/>
            <person name="Desiro A."/>
            <person name="Na H."/>
            <person name="Kennedy M."/>
            <person name="Barry K."/>
            <person name="Grigoriev I.V."/>
            <person name="Miller A.N."/>
            <person name="O'Donnell K."/>
            <person name="Stajich J.E."/>
            <person name="Bonito G."/>
        </authorList>
    </citation>
    <scope>NUCLEOTIDE SEQUENCE</scope>
    <source>
        <strain evidence="2">NRRL 28262</strain>
    </source>
</reference>
<dbReference type="AlphaFoldDB" id="A0AAD4D5R3"/>
<feature type="compositionally biased region" description="Low complexity" evidence="1">
    <location>
        <begin position="233"/>
        <end position="248"/>
    </location>
</feature>
<sequence length="389" mass="40680">MSSCPLCGYGISTFAISLDAEFIMCGNENCVYPFAEDSKVVRASLIDKRSPEAIACARKRKAQSFVPSDTKAITKKSKLDSQRKPAPPMVTSAMPCSSPANTLTKAISTTPIKLPSTLTTRTPSTGVNTTPALTMTAVPSCASTAPSGVSTTPAEELTLSDLLSVDAALASDVGSTATRAIGHTTAVTLNDFLSSIPDFDIDTPENSSSAVPPTPQDAPSSRTATKPAKLSVARTTSFATPASTPLSSPTELLSVSDLLSVDAIMTPLPAPTNTPSATPADTAAADDAKEISDFLSSIPDFDTNTTANHSSMKPSHLDEFHDLSLDFLHAEPWTPPVTPPNQPLAVDTLSSKQSLDMSAANLESLLFGNDYEIDFGQEFSADFEAVLQA</sequence>
<dbReference type="Proteomes" id="UP001194580">
    <property type="component" value="Unassembled WGS sequence"/>
</dbReference>
<protein>
    <submittedName>
        <fullName evidence="2">Uncharacterized protein</fullName>
    </submittedName>
</protein>
<gene>
    <name evidence="2" type="ORF">BGZ95_002250</name>
</gene>
<keyword evidence="3" id="KW-1185">Reference proteome</keyword>
<proteinExistence type="predicted"/>
<evidence type="ECO:0000313" key="2">
    <source>
        <dbReference type="EMBL" id="KAG0268965.1"/>
    </source>
</evidence>
<dbReference type="EMBL" id="JAAAIL010001471">
    <property type="protein sequence ID" value="KAG0268965.1"/>
    <property type="molecule type" value="Genomic_DNA"/>
</dbReference>
<accession>A0AAD4D5R3</accession>